<organism evidence="3 4">
    <name type="scientific">Ramazzottius varieornatus</name>
    <name type="common">Water bear</name>
    <name type="synonym">Tardigrade</name>
    <dbReference type="NCBI Taxonomy" id="947166"/>
    <lineage>
        <taxon>Eukaryota</taxon>
        <taxon>Metazoa</taxon>
        <taxon>Ecdysozoa</taxon>
        <taxon>Tardigrada</taxon>
        <taxon>Eutardigrada</taxon>
        <taxon>Parachela</taxon>
        <taxon>Hypsibioidea</taxon>
        <taxon>Ramazzottiidae</taxon>
        <taxon>Ramazzottius</taxon>
    </lineage>
</organism>
<feature type="region of interest" description="Disordered" evidence="1">
    <location>
        <begin position="1"/>
        <end position="30"/>
    </location>
</feature>
<evidence type="ECO:0000313" key="3">
    <source>
        <dbReference type="EMBL" id="GAU88472.1"/>
    </source>
</evidence>
<evidence type="ECO:0000313" key="4">
    <source>
        <dbReference type="Proteomes" id="UP000186922"/>
    </source>
</evidence>
<dbReference type="OrthoDB" id="10596012at2759"/>
<feature type="region of interest" description="Disordered" evidence="1">
    <location>
        <begin position="57"/>
        <end position="108"/>
    </location>
</feature>
<dbReference type="Proteomes" id="UP000186922">
    <property type="component" value="Unassembled WGS sequence"/>
</dbReference>
<keyword evidence="2" id="KW-1133">Transmembrane helix</keyword>
<feature type="compositionally biased region" description="Polar residues" evidence="1">
    <location>
        <begin position="62"/>
        <end position="72"/>
    </location>
</feature>
<keyword evidence="4" id="KW-1185">Reference proteome</keyword>
<accession>A0A1D1ULE8</accession>
<evidence type="ECO:0000256" key="1">
    <source>
        <dbReference type="SAM" id="MobiDB-lite"/>
    </source>
</evidence>
<reference evidence="3 4" key="1">
    <citation type="journal article" date="2016" name="Nat. Commun.">
        <title>Extremotolerant tardigrade genome and improved radiotolerance of human cultured cells by tardigrade-unique protein.</title>
        <authorList>
            <person name="Hashimoto T."/>
            <person name="Horikawa D.D."/>
            <person name="Saito Y."/>
            <person name="Kuwahara H."/>
            <person name="Kozuka-Hata H."/>
            <person name="Shin-I T."/>
            <person name="Minakuchi Y."/>
            <person name="Ohishi K."/>
            <person name="Motoyama A."/>
            <person name="Aizu T."/>
            <person name="Enomoto A."/>
            <person name="Kondo K."/>
            <person name="Tanaka S."/>
            <person name="Hara Y."/>
            <person name="Koshikawa S."/>
            <person name="Sagara H."/>
            <person name="Miura T."/>
            <person name="Yokobori S."/>
            <person name="Miyagawa K."/>
            <person name="Suzuki Y."/>
            <person name="Kubo T."/>
            <person name="Oyama M."/>
            <person name="Kohara Y."/>
            <person name="Fujiyama A."/>
            <person name="Arakawa K."/>
            <person name="Katayama T."/>
            <person name="Toyoda A."/>
            <person name="Kunieda T."/>
        </authorList>
    </citation>
    <scope>NUCLEOTIDE SEQUENCE [LARGE SCALE GENOMIC DNA]</scope>
    <source>
        <strain evidence="3 4">YOKOZUNA-1</strain>
    </source>
</reference>
<dbReference type="EMBL" id="BDGG01000001">
    <property type="protein sequence ID" value="GAU88472.1"/>
    <property type="molecule type" value="Genomic_DNA"/>
</dbReference>
<evidence type="ECO:0000256" key="2">
    <source>
        <dbReference type="SAM" id="Phobius"/>
    </source>
</evidence>
<name>A0A1D1ULE8_RAMVA</name>
<dbReference type="AlphaFoldDB" id="A0A1D1ULE8"/>
<feature type="transmembrane region" description="Helical" evidence="2">
    <location>
        <begin position="119"/>
        <end position="142"/>
    </location>
</feature>
<sequence length="196" mass="21648">MAADEDDLETIDVLSTQYQPTPSVNGFYRPVPSYNEDVNLPQIRSVDDYEKQPPFFYFRPPTGSSSVSSNNYRAGGGKSTPHSTKEPTLISLPLRDGESDGSQTVKEPLTADEKKRKRITFAVGVIAGLIIISSVLLVAVTLNMTSKIDAIVKEQNDKVYDQLTSSKGNYGDIWKNSTLHDAQSFPILQYANRANQ</sequence>
<comment type="caution">
    <text evidence="3">The sequence shown here is derived from an EMBL/GenBank/DDBJ whole genome shotgun (WGS) entry which is preliminary data.</text>
</comment>
<keyword evidence="2" id="KW-0812">Transmembrane</keyword>
<keyword evidence="2" id="KW-0472">Membrane</keyword>
<gene>
    <name evidence="3" type="primary">RvY_01166-1</name>
    <name evidence="3" type="synonym">RvY_01166.1</name>
    <name evidence="3" type="ORF">RvY_01166</name>
</gene>
<feature type="compositionally biased region" description="Polar residues" evidence="1">
    <location>
        <begin position="13"/>
        <end position="24"/>
    </location>
</feature>
<proteinExistence type="predicted"/>
<protein>
    <submittedName>
        <fullName evidence="3">Uncharacterized protein</fullName>
    </submittedName>
</protein>
<feature type="compositionally biased region" description="Acidic residues" evidence="1">
    <location>
        <begin position="1"/>
        <end position="10"/>
    </location>
</feature>